<dbReference type="EMBL" id="PQIB02000006">
    <property type="protein sequence ID" value="RLN12128.1"/>
    <property type="molecule type" value="Genomic_DNA"/>
</dbReference>
<protein>
    <submittedName>
        <fullName evidence="1">Uncharacterized protein</fullName>
    </submittedName>
</protein>
<comment type="caution">
    <text evidence="1">The sequence shown here is derived from an EMBL/GenBank/DDBJ whole genome shotgun (WGS) entry which is preliminary data.</text>
</comment>
<reference evidence="2" key="1">
    <citation type="journal article" date="2019" name="Nat. Commun.">
        <title>The genome of broomcorn millet.</title>
        <authorList>
            <person name="Zou C."/>
            <person name="Miki D."/>
            <person name="Li D."/>
            <person name="Tang Q."/>
            <person name="Xiao L."/>
            <person name="Rajput S."/>
            <person name="Deng P."/>
            <person name="Jia W."/>
            <person name="Huang R."/>
            <person name="Zhang M."/>
            <person name="Sun Y."/>
            <person name="Hu J."/>
            <person name="Fu X."/>
            <person name="Schnable P.S."/>
            <person name="Li F."/>
            <person name="Zhang H."/>
            <person name="Feng B."/>
            <person name="Zhu X."/>
            <person name="Liu R."/>
            <person name="Schnable J.C."/>
            <person name="Zhu J.-K."/>
            <person name="Zhang H."/>
        </authorList>
    </citation>
    <scope>NUCLEOTIDE SEQUENCE [LARGE SCALE GENOMIC DNA]</scope>
</reference>
<proteinExistence type="predicted"/>
<dbReference type="Proteomes" id="UP000275267">
    <property type="component" value="Unassembled WGS sequence"/>
</dbReference>
<evidence type="ECO:0000313" key="1">
    <source>
        <dbReference type="EMBL" id="RLN12128.1"/>
    </source>
</evidence>
<accession>A0A3L6S150</accession>
<dbReference type="AlphaFoldDB" id="A0A3L6S150"/>
<gene>
    <name evidence="1" type="ORF">C2845_PM09G13830</name>
</gene>
<evidence type="ECO:0000313" key="2">
    <source>
        <dbReference type="Proteomes" id="UP000275267"/>
    </source>
</evidence>
<sequence length="242" mass="26334">MVSYAAALSPSVMGTPEEKKAKFPFADITNISVLEGNDWLHTNYEYSSIPDARHLDTMTVDTVGECGASRCELSYPEECTTPQVKHGDAELNTSVSCDKLDGEGDASQCEMTCREECITYKPVTRDKSEHVEHRLHVTPGVRHSLLARQNRHFEETVGRKKNGRVVENYGTQSTSPVSTVVDQGSNVVSAISAEQHIQGMGGKVGENHKTTQQSDGITNGIDTQASFVEDGNHNAPIPISKA</sequence>
<organism evidence="1 2">
    <name type="scientific">Panicum miliaceum</name>
    <name type="common">Proso millet</name>
    <name type="synonym">Broomcorn millet</name>
    <dbReference type="NCBI Taxonomy" id="4540"/>
    <lineage>
        <taxon>Eukaryota</taxon>
        <taxon>Viridiplantae</taxon>
        <taxon>Streptophyta</taxon>
        <taxon>Embryophyta</taxon>
        <taxon>Tracheophyta</taxon>
        <taxon>Spermatophyta</taxon>
        <taxon>Magnoliopsida</taxon>
        <taxon>Liliopsida</taxon>
        <taxon>Poales</taxon>
        <taxon>Poaceae</taxon>
        <taxon>PACMAD clade</taxon>
        <taxon>Panicoideae</taxon>
        <taxon>Panicodae</taxon>
        <taxon>Paniceae</taxon>
        <taxon>Panicinae</taxon>
        <taxon>Panicum</taxon>
        <taxon>Panicum sect. Panicum</taxon>
    </lineage>
</organism>
<keyword evidence="2" id="KW-1185">Reference proteome</keyword>
<name>A0A3L6S150_PANMI</name>